<keyword evidence="5" id="KW-0812">Transmembrane</keyword>
<evidence type="ECO:0000256" key="3">
    <source>
        <dbReference type="ARBA" id="ARBA00023002"/>
    </source>
</evidence>
<dbReference type="InterPro" id="IPR050129">
    <property type="entry name" value="Zn_alcohol_dh"/>
</dbReference>
<name>A0A923RWK1_9FIRM</name>
<dbReference type="RefSeq" id="WP_054326442.1">
    <property type="nucleotide sequence ID" value="NZ_JACOPL010000006.1"/>
</dbReference>
<protein>
    <submittedName>
        <fullName evidence="7">L-threonine dehydrogenase</fullName>
    </submittedName>
</protein>
<feature type="domain" description="Enoyl reductase (ER)" evidence="6">
    <location>
        <begin position="5"/>
        <end position="341"/>
    </location>
</feature>
<dbReference type="InterPro" id="IPR036291">
    <property type="entry name" value="NAD(P)-bd_dom_sf"/>
</dbReference>
<comment type="similarity">
    <text evidence="4">Belongs to the zinc-containing alcohol dehydrogenase family.</text>
</comment>
<dbReference type="GO" id="GO:0008270">
    <property type="term" value="F:zinc ion binding"/>
    <property type="evidence" value="ECO:0007669"/>
    <property type="project" value="InterPro"/>
</dbReference>
<dbReference type="Gene3D" id="3.40.50.720">
    <property type="entry name" value="NAD(P)-binding Rossmann-like Domain"/>
    <property type="match status" value="1"/>
</dbReference>
<evidence type="ECO:0000259" key="6">
    <source>
        <dbReference type="SMART" id="SM00829"/>
    </source>
</evidence>
<keyword evidence="3" id="KW-0560">Oxidoreductase</keyword>
<proteinExistence type="inferred from homology"/>
<evidence type="ECO:0000313" key="8">
    <source>
        <dbReference type="Proteomes" id="UP000606499"/>
    </source>
</evidence>
<keyword evidence="1 4" id="KW-0479">Metal-binding</keyword>
<evidence type="ECO:0000313" key="7">
    <source>
        <dbReference type="EMBL" id="MBC5725311.1"/>
    </source>
</evidence>
<dbReference type="SUPFAM" id="SSF51735">
    <property type="entry name" value="NAD(P)-binding Rossmann-fold domains"/>
    <property type="match status" value="1"/>
</dbReference>
<dbReference type="GO" id="GO:0016491">
    <property type="term" value="F:oxidoreductase activity"/>
    <property type="evidence" value="ECO:0007669"/>
    <property type="project" value="UniProtKB-KW"/>
</dbReference>
<evidence type="ECO:0000256" key="1">
    <source>
        <dbReference type="ARBA" id="ARBA00022723"/>
    </source>
</evidence>
<keyword evidence="2 4" id="KW-0862">Zinc</keyword>
<dbReference type="InterPro" id="IPR013154">
    <property type="entry name" value="ADH-like_N"/>
</dbReference>
<dbReference type="PROSITE" id="PS00059">
    <property type="entry name" value="ADH_ZINC"/>
    <property type="match status" value="1"/>
</dbReference>
<dbReference type="InterPro" id="IPR013149">
    <property type="entry name" value="ADH-like_C"/>
</dbReference>
<dbReference type="EMBL" id="JACOPL010000006">
    <property type="protein sequence ID" value="MBC5725311.1"/>
    <property type="molecule type" value="Genomic_DNA"/>
</dbReference>
<dbReference type="InterPro" id="IPR002328">
    <property type="entry name" value="ADH_Zn_CS"/>
</dbReference>
<feature type="transmembrane region" description="Helical" evidence="5">
    <location>
        <begin position="166"/>
        <end position="191"/>
    </location>
</feature>
<evidence type="ECO:0000256" key="2">
    <source>
        <dbReference type="ARBA" id="ARBA00022833"/>
    </source>
</evidence>
<dbReference type="Proteomes" id="UP000606499">
    <property type="component" value="Unassembled WGS sequence"/>
</dbReference>
<sequence>MRTIRLLAPSRLEMRETDERPAITDSTVRVDIKACGICGSDLALYNGRRDLSGEHYFGHEFSGVITEVGNGANGLKKGMRVASELVKGCGRCWFCRNGMQNYCKSLNDALLPGGFTEQTLVTNTDAYSFLSPIPDELDDITASILEPANCAYHVAMKANIQPGDSVLVIGLGAIGLVAAMILKTMGAGTVIGADRSKLRLEQVRKTGLLDVIDTSEPAWMEQVKEMTAKDGVDIVIEATGAPPVLKDAMAAARTGGKIVVPSVYFGGIDGFEPLPIMRKELTIIGSKGPAPQLKTDGTSAVVEKVVQMKDDLRKLISVYEYKDALQAFADARSGAAIKAVIQFS</sequence>
<evidence type="ECO:0000256" key="4">
    <source>
        <dbReference type="RuleBase" id="RU361277"/>
    </source>
</evidence>
<gene>
    <name evidence="7" type="ORF">H8S45_07545</name>
</gene>
<comment type="cofactor">
    <cofactor evidence="4">
        <name>Zn(2+)</name>
        <dbReference type="ChEBI" id="CHEBI:29105"/>
    </cofactor>
</comment>
<dbReference type="InterPro" id="IPR011032">
    <property type="entry name" value="GroES-like_sf"/>
</dbReference>
<dbReference type="Pfam" id="PF00107">
    <property type="entry name" value="ADH_zinc_N"/>
    <property type="match status" value="1"/>
</dbReference>
<accession>A0A923RWK1</accession>
<dbReference type="PANTHER" id="PTHR43401:SF2">
    <property type="entry name" value="L-THREONINE 3-DEHYDROGENASE"/>
    <property type="match status" value="1"/>
</dbReference>
<dbReference type="SUPFAM" id="SSF50129">
    <property type="entry name" value="GroES-like"/>
    <property type="match status" value="1"/>
</dbReference>
<dbReference type="InterPro" id="IPR020843">
    <property type="entry name" value="ER"/>
</dbReference>
<dbReference type="Gene3D" id="3.90.180.10">
    <property type="entry name" value="Medium-chain alcohol dehydrogenases, catalytic domain"/>
    <property type="match status" value="1"/>
</dbReference>
<reference evidence="7" key="1">
    <citation type="submission" date="2020-08" db="EMBL/GenBank/DDBJ databases">
        <title>Genome public.</title>
        <authorList>
            <person name="Liu C."/>
            <person name="Sun Q."/>
        </authorList>
    </citation>
    <scope>NUCLEOTIDE SEQUENCE</scope>
    <source>
        <strain evidence="7">NSJ-28</strain>
    </source>
</reference>
<dbReference type="PANTHER" id="PTHR43401">
    <property type="entry name" value="L-THREONINE 3-DEHYDROGENASE"/>
    <property type="match status" value="1"/>
</dbReference>
<evidence type="ECO:0000256" key="5">
    <source>
        <dbReference type="SAM" id="Phobius"/>
    </source>
</evidence>
<dbReference type="Pfam" id="PF08240">
    <property type="entry name" value="ADH_N"/>
    <property type="match status" value="1"/>
</dbReference>
<keyword evidence="8" id="KW-1185">Reference proteome</keyword>
<keyword evidence="5" id="KW-1133">Transmembrane helix</keyword>
<comment type="caution">
    <text evidence="7">The sequence shown here is derived from an EMBL/GenBank/DDBJ whole genome shotgun (WGS) entry which is preliminary data.</text>
</comment>
<keyword evidence="5" id="KW-0472">Membrane</keyword>
<dbReference type="AlphaFoldDB" id="A0A923RWK1"/>
<organism evidence="7 8">
    <name type="scientific">Agathobaculum faecis</name>
    <dbReference type="NCBI Taxonomy" id="2763013"/>
    <lineage>
        <taxon>Bacteria</taxon>
        <taxon>Bacillati</taxon>
        <taxon>Bacillota</taxon>
        <taxon>Clostridia</taxon>
        <taxon>Eubacteriales</taxon>
        <taxon>Butyricicoccaceae</taxon>
        <taxon>Agathobaculum</taxon>
    </lineage>
</organism>
<dbReference type="SMART" id="SM00829">
    <property type="entry name" value="PKS_ER"/>
    <property type="match status" value="1"/>
</dbReference>